<proteinExistence type="predicted"/>
<evidence type="ECO:0000313" key="6">
    <source>
        <dbReference type="Proteomes" id="UP001217963"/>
    </source>
</evidence>
<evidence type="ECO:0000256" key="1">
    <source>
        <dbReference type="ARBA" id="ARBA00022737"/>
    </source>
</evidence>
<dbReference type="Proteomes" id="UP001217963">
    <property type="component" value="Chromosome IX"/>
</dbReference>
<feature type="domain" description="EF-hand" evidence="2">
    <location>
        <begin position="72"/>
        <end position="107"/>
    </location>
</feature>
<dbReference type="PANTHER" id="PTHR23048">
    <property type="entry name" value="MYOSIN LIGHT CHAIN 1, 3"/>
    <property type="match status" value="1"/>
</dbReference>
<evidence type="ECO:0000259" key="2">
    <source>
        <dbReference type="PROSITE" id="PS50222"/>
    </source>
</evidence>
<organism evidence="3 5">
    <name type="scientific">Encephalitozoon hellem</name>
    <name type="common">Microsporidian parasite</name>
    <dbReference type="NCBI Taxonomy" id="27973"/>
    <lineage>
        <taxon>Eukaryota</taxon>
        <taxon>Fungi</taxon>
        <taxon>Fungi incertae sedis</taxon>
        <taxon>Microsporidia</taxon>
        <taxon>Unikaryonidae</taxon>
        <taxon>Encephalitozoon</taxon>
    </lineage>
</organism>
<accession>A0A9Q9CDS1</accession>
<dbReference type="InterPro" id="IPR011992">
    <property type="entry name" value="EF-hand-dom_pair"/>
</dbReference>
<dbReference type="EMBL" id="CP075155">
    <property type="protein sequence ID" value="UTX44059.1"/>
    <property type="molecule type" value="Genomic_DNA"/>
</dbReference>
<dbReference type="GO" id="GO:0016460">
    <property type="term" value="C:myosin II complex"/>
    <property type="evidence" value="ECO:0007669"/>
    <property type="project" value="TreeGrafter"/>
</dbReference>
<dbReference type="FunFam" id="1.10.238.10:FF:000003">
    <property type="entry name" value="Calmodulin A"/>
    <property type="match status" value="1"/>
</dbReference>
<name>A0A9Q9CDS1_ENCHE</name>
<dbReference type="PROSITE" id="PS50222">
    <property type="entry name" value="EF_HAND_2"/>
    <property type="match status" value="1"/>
</dbReference>
<dbReference type="InterPro" id="IPR050230">
    <property type="entry name" value="CALM/Myosin/TropC-like"/>
</dbReference>
<reference evidence="3" key="1">
    <citation type="submission" date="2021-05" db="EMBL/GenBank/DDBJ databases">
        <title>Encephalitozoon hellem ATCC 50604 Complete Genome.</title>
        <authorList>
            <person name="Mascarenhas dos Santos A.C."/>
            <person name="Julian A.T."/>
            <person name="Pombert J.-F."/>
        </authorList>
    </citation>
    <scope>NUCLEOTIDE SEQUENCE</scope>
    <source>
        <strain evidence="3">ATCC 50604</strain>
    </source>
</reference>
<evidence type="ECO:0000313" key="5">
    <source>
        <dbReference type="Proteomes" id="UP001059546"/>
    </source>
</evidence>
<protein>
    <submittedName>
        <fullName evidence="3">Calmodulin</fullName>
    </submittedName>
</protein>
<dbReference type="EMBL" id="CP119070">
    <property type="protein sequence ID" value="WEL39542.1"/>
    <property type="molecule type" value="Genomic_DNA"/>
</dbReference>
<dbReference type="PANTHER" id="PTHR23048:SF0">
    <property type="entry name" value="CALMODULIN LIKE 3"/>
    <property type="match status" value="1"/>
</dbReference>
<dbReference type="OrthoDB" id="26525at2759"/>
<dbReference type="SUPFAM" id="SSF47473">
    <property type="entry name" value="EF-hand"/>
    <property type="match status" value="1"/>
</dbReference>
<dbReference type="AlphaFoldDB" id="A0A9Q9CDS1"/>
<keyword evidence="6" id="KW-1185">Reference proteome</keyword>
<reference evidence="4 6" key="2">
    <citation type="submission" date="2023-02" db="EMBL/GenBank/DDBJ databases">
        <title>Encephalitozoon hellem ATCC 50451 complete genome.</title>
        <authorList>
            <person name="Mascarenhas dos Santos A.C."/>
            <person name="Julian A.T."/>
            <person name="Pombert J.-F."/>
        </authorList>
    </citation>
    <scope>NUCLEOTIDE SEQUENCE [LARGE SCALE GENOMIC DNA]</scope>
    <source>
        <strain evidence="4 6">ATCC 50451</strain>
    </source>
</reference>
<dbReference type="Pfam" id="PF13499">
    <property type="entry name" value="EF-hand_7"/>
    <property type="match status" value="1"/>
</dbReference>
<gene>
    <name evidence="3" type="ORF">GPU96_09g18400</name>
    <name evidence="4" type="ORF">PFJ87_09g01710</name>
</gene>
<dbReference type="GO" id="GO:0005509">
    <property type="term" value="F:calcium ion binding"/>
    <property type="evidence" value="ECO:0007669"/>
    <property type="project" value="InterPro"/>
</dbReference>
<keyword evidence="1" id="KW-0677">Repeat</keyword>
<dbReference type="InterPro" id="IPR002048">
    <property type="entry name" value="EF_hand_dom"/>
</dbReference>
<sequence>MEEMKRLQKVYQLFAETPTEKVSTQKLGDILRFAGYIVSESYAEELTASIPGETFDFSQLVDICERIREREITREELQKSFRRLDVDNTSHIDAGRLVQILSSGENKFTEEEIEELLNILNPDGDGKICYDLIIKNIFGY</sequence>
<dbReference type="Proteomes" id="UP001059546">
    <property type="component" value="Chromosome IX"/>
</dbReference>
<dbReference type="Gene3D" id="1.10.238.10">
    <property type="entry name" value="EF-hand"/>
    <property type="match status" value="1"/>
</dbReference>
<evidence type="ECO:0000313" key="3">
    <source>
        <dbReference type="EMBL" id="UTX44059.1"/>
    </source>
</evidence>
<evidence type="ECO:0000313" key="4">
    <source>
        <dbReference type="EMBL" id="WEL39542.1"/>
    </source>
</evidence>